<feature type="transmembrane region" description="Helical" evidence="2">
    <location>
        <begin position="120"/>
        <end position="137"/>
    </location>
</feature>
<keyword evidence="2" id="KW-1133">Transmembrane helix</keyword>
<dbReference type="EMBL" id="JASCTH010000045">
    <property type="protein sequence ID" value="MDI6105405.1"/>
    <property type="molecule type" value="Genomic_DNA"/>
</dbReference>
<evidence type="ECO:0000313" key="5">
    <source>
        <dbReference type="Proteomes" id="UP001241758"/>
    </source>
</evidence>
<feature type="domain" description="DUF1707" evidence="3">
    <location>
        <begin position="17"/>
        <end position="69"/>
    </location>
</feature>
<dbReference type="InterPro" id="IPR012551">
    <property type="entry name" value="DUF1707_SHOCT-like"/>
</dbReference>
<organism evidence="4 5">
    <name type="scientific">Actinoplanes sandaracinus</name>
    <dbReference type="NCBI Taxonomy" id="3045177"/>
    <lineage>
        <taxon>Bacteria</taxon>
        <taxon>Bacillati</taxon>
        <taxon>Actinomycetota</taxon>
        <taxon>Actinomycetes</taxon>
        <taxon>Micromonosporales</taxon>
        <taxon>Micromonosporaceae</taxon>
        <taxon>Actinoplanes</taxon>
    </lineage>
</organism>
<protein>
    <submittedName>
        <fullName evidence="4">DUF1707 domain-containing protein</fullName>
    </submittedName>
</protein>
<keyword evidence="2" id="KW-0812">Transmembrane</keyword>
<feature type="transmembrane region" description="Helical" evidence="2">
    <location>
        <begin position="95"/>
        <end position="114"/>
    </location>
</feature>
<evidence type="ECO:0000256" key="1">
    <source>
        <dbReference type="SAM" id="MobiDB-lite"/>
    </source>
</evidence>
<evidence type="ECO:0000256" key="2">
    <source>
        <dbReference type="SAM" id="Phobius"/>
    </source>
</evidence>
<dbReference type="Proteomes" id="UP001241758">
    <property type="component" value="Unassembled WGS sequence"/>
</dbReference>
<evidence type="ECO:0000259" key="3">
    <source>
        <dbReference type="Pfam" id="PF08044"/>
    </source>
</evidence>
<gene>
    <name evidence="4" type="ORF">QLQ12_43170</name>
</gene>
<name>A0ABT6X071_9ACTN</name>
<comment type="caution">
    <text evidence="4">The sequence shown here is derived from an EMBL/GenBank/DDBJ whole genome shotgun (WGS) entry which is preliminary data.</text>
</comment>
<accession>A0ABT6X071</accession>
<keyword evidence="2" id="KW-0472">Membrane</keyword>
<dbReference type="Pfam" id="PF08044">
    <property type="entry name" value="DUF1707"/>
    <property type="match status" value="1"/>
</dbReference>
<reference evidence="4 5" key="1">
    <citation type="submission" date="2023-05" db="EMBL/GenBank/DDBJ databases">
        <title>Actinoplanes sp. NEAU-A12 genome sequencing.</title>
        <authorList>
            <person name="Wang Z.-S."/>
        </authorList>
    </citation>
    <scope>NUCLEOTIDE SEQUENCE [LARGE SCALE GENOMIC DNA]</scope>
    <source>
        <strain evidence="4 5">NEAU-A12</strain>
    </source>
</reference>
<dbReference type="RefSeq" id="WP_282766872.1">
    <property type="nucleotide sequence ID" value="NZ_JASCTH010000045.1"/>
</dbReference>
<keyword evidence="5" id="KW-1185">Reference proteome</keyword>
<evidence type="ECO:0000313" key="4">
    <source>
        <dbReference type="EMBL" id="MDI6105405.1"/>
    </source>
</evidence>
<proteinExistence type="predicted"/>
<sequence length="154" mass="16579">MTAADDDHESPANHADLRIGTPERASAEDALETHFVAKRLASADYERRMAACRSAHTRSELMKIFADLPVPHPELPAAVMPVAMEAANEGPPMPMSFFAGCLTLGLGLPVAVVLGFVYGMWWALAVPVALTVVMAYVEHLRTPRDSQADNPRGG</sequence>
<feature type="region of interest" description="Disordered" evidence="1">
    <location>
        <begin position="1"/>
        <end position="22"/>
    </location>
</feature>